<dbReference type="AlphaFoldDB" id="A0A0E9RG87"/>
<reference evidence="1" key="2">
    <citation type="journal article" date="2015" name="Fish Shellfish Immunol.">
        <title>Early steps in the European eel (Anguilla anguilla)-Vibrio vulnificus interaction in the gills: Role of the RtxA13 toxin.</title>
        <authorList>
            <person name="Callol A."/>
            <person name="Pajuelo D."/>
            <person name="Ebbesson L."/>
            <person name="Teles M."/>
            <person name="MacKenzie S."/>
            <person name="Amaro C."/>
        </authorList>
    </citation>
    <scope>NUCLEOTIDE SEQUENCE</scope>
</reference>
<evidence type="ECO:0000313" key="1">
    <source>
        <dbReference type="EMBL" id="JAH28156.1"/>
    </source>
</evidence>
<accession>A0A0E9RG87</accession>
<sequence length="35" mass="4113">MIMIRVILIMLFGRCLSCAICSTFHGWIKKWIQIS</sequence>
<organism evidence="1">
    <name type="scientific">Anguilla anguilla</name>
    <name type="common">European freshwater eel</name>
    <name type="synonym">Muraena anguilla</name>
    <dbReference type="NCBI Taxonomy" id="7936"/>
    <lineage>
        <taxon>Eukaryota</taxon>
        <taxon>Metazoa</taxon>
        <taxon>Chordata</taxon>
        <taxon>Craniata</taxon>
        <taxon>Vertebrata</taxon>
        <taxon>Euteleostomi</taxon>
        <taxon>Actinopterygii</taxon>
        <taxon>Neopterygii</taxon>
        <taxon>Teleostei</taxon>
        <taxon>Anguilliformes</taxon>
        <taxon>Anguillidae</taxon>
        <taxon>Anguilla</taxon>
    </lineage>
</organism>
<name>A0A0E9RG87_ANGAN</name>
<reference evidence="1" key="1">
    <citation type="submission" date="2014-11" db="EMBL/GenBank/DDBJ databases">
        <authorList>
            <person name="Amaro Gonzalez C."/>
        </authorList>
    </citation>
    <scope>NUCLEOTIDE SEQUENCE</scope>
</reference>
<proteinExistence type="predicted"/>
<dbReference type="EMBL" id="GBXM01080421">
    <property type="protein sequence ID" value="JAH28156.1"/>
    <property type="molecule type" value="Transcribed_RNA"/>
</dbReference>
<protein>
    <submittedName>
        <fullName evidence="1">Uncharacterized protein</fullName>
    </submittedName>
</protein>